<dbReference type="AlphaFoldDB" id="A0A816F6V3"/>
<proteinExistence type="predicted"/>
<protein>
    <submittedName>
        <fullName evidence="1">Uncharacterized protein</fullName>
    </submittedName>
</protein>
<keyword evidence="3" id="KW-1185">Reference proteome</keyword>
<evidence type="ECO:0000313" key="1">
    <source>
        <dbReference type="EMBL" id="CAF1655646.1"/>
    </source>
</evidence>
<dbReference type="EMBL" id="CAJNOQ010053416">
    <property type="protein sequence ID" value="CAF1655646.1"/>
    <property type="molecule type" value="Genomic_DNA"/>
</dbReference>
<reference evidence="1" key="1">
    <citation type="submission" date="2021-02" db="EMBL/GenBank/DDBJ databases">
        <authorList>
            <person name="Nowell W R."/>
        </authorList>
    </citation>
    <scope>NUCLEOTIDE SEQUENCE</scope>
</reference>
<dbReference type="Proteomes" id="UP000681722">
    <property type="component" value="Unassembled WGS sequence"/>
</dbReference>
<evidence type="ECO:0000313" key="2">
    <source>
        <dbReference type="EMBL" id="CAF4592874.1"/>
    </source>
</evidence>
<gene>
    <name evidence="1" type="ORF">GPM918_LOCUS45739</name>
    <name evidence="2" type="ORF">SRO942_LOCUS48567</name>
</gene>
<comment type="caution">
    <text evidence="1">The sequence shown here is derived from an EMBL/GenBank/DDBJ whole genome shotgun (WGS) entry which is preliminary data.</text>
</comment>
<organism evidence="1 3">
    <name type="scientific">Didymodactylos carnosus</name>
    <dbReference type="NCBI Taxonomy" id="1234261"/>
    <lineage>
        <taxon>Eukaryota</taxon>
        <taxon>Metazoa</taxon>
        <taxon>Spiralia</taxon>
        <taxon>Gnathifera</taxon>
        <taxon>Rotifera</taxon>
        <taxon>Eurotatoria</taxon>
        <taxon>Bdelloidea</taxon>
        <taxon>Philodinida</taxon>
        <taxon>Philodinidae</taxon>
        <taxon>Didymodactylos</taxon>
    </lineage>
</organism>
<feature type="non-terminal residue" evidence="1">
    <location>
        <position position="1"/>
    </location>
</feature>
<accession>A0A816F6V3</accession>
<name>A0A816F6V3_9BILA</name>
<sequence length="197" mass="23222">SKFMQTCIFKGNIGFRPEILNNLHDQNTDSYQTFPNRQQIEYQNDETLFIYLSFKAMIINSKRQKVTNDLVEKCVIDTKIKHHPKLYNINKWTDAIRRNFENGMEVTDDLCRASMAYTNDPSQAANYCRQIIGEKKPNLYLEIARSNDPFRTSLSYFSNQLKKLNTDLDMNSRRDSTSWEKLCEVIRQIPEEQTDVN</sequence>
<dbReference type="EMBL" id="CAJOBC010125429">
    <property type="protein sequence ID" value="CAF4592874.1"/>
    <property type="molecule type" value="Genomic_DNA"/>
</dbReference>
<dbReference type="Proteomes" id="UP000663829">
    <property type="component" value="Unassembled WGS sequence"/>
</dbReference>
<evidence type="ECO:0000313" key="3">
    <source>
        <dbReference type="Proteomes" id="UP000663829"/>
    </source>
</evidence>